<dbReference type="AlphaFoldDB" id="A0A1V4AGK3"/>
<accession>A0A1V4AGK3</accession>
<feature type="chain" id="PRO_5013228845" description="Secreted protein" evidence="1">
    <location>
        <begin position="33"/>
        <end position="297"/>
    </location>
</feature>
<dbReference type="RefSeq" id="WP_077964086.1">
    <property type="nucleotide sequence ID" value="NZ_CP045178.1"/>
</dbReference>
<feature type="signal peptide" evidence="1">
    <location>
        <begin position="1"/>
        <end position="32"/>
    </location>
</feature>
<reference evidence="2 3" key="1">
    <citation type="submission" date="2017-02" db="EMBL/GenBank/DDBJ databases">
        <title>Draft Genome Sequence of Streptomyces tsukubaensis F601, a Producer of the immunosuppressant tacrolimus FK506.</title>
        <authorList>
            <person name="Zong G."/>
            <person name="Zhong C."/>
            <person name="Fu J."/>
            <person name="Qin R."/>
            <person name="Cao G."/>
        </authorList>
    </citation>
    <scope>NUCLEOTIDE SEQUENCE [LARGE SCALE GENOMIC DNA]</scope>
    <source>
        <strain evidence="2 3">F601</strain>
    </source>
</reference>
<dbReference type="Proteomes" id="UP000190539">
    <property type="component" value="Unassembled WGS sequence"/>
</dbReference>
<evidence type="ECO:0008006" key="4">
    <source>
        <dbReference type="Google" id="ProtNLM"/>
    </source>
</evidence>
<dbReference type="OrthoDB" id="4461339at2"/>
<gene>
    <name evidence="2" type="ORF">B1H18_01855</name>
</gene>
<name>A0A1V4AGK3_9ACTN</name>
<keyword evidence="1" id="KW-0732">Signal</keyword>
<proteinExistence type="predicted"/>
<comment type="caution">
    <text evidence="2">The sequence shown here is derived from an EMBL/GenBank/DDBJ whole genome shotgun (WGS) entry which is preliminary data.</text>
</comment>
<dbReference type="EMBL" id="MVFC01000001">
    <property type="protein sequence ID" value="OON82805.1"/>
    <property type="molecule type" value="Genomic_DNA"/>
</dbReference>
<protein>
    <recommendedName>
        <fullName evidence="4">Secreted protein</fullName>
    </recommendedName>
</protein>
<evidence type="ECO:0000313" key="3">
    <source>
        <dbReference type="Proteomes" id="UP000190539"/>
    </source>
</evidence>
<keyword evidence="3" id="KW-1185">Reference proteome</keyword>
<sequence>MRSFVPGRLTRALGLLAGCVGLTVAAVGPASAAGGPLSPPYTGLESCPLDSPELGNTTNLQVGCVTSTTSGGTFSIGDTTVKLGTPIKLKFGVYWDSSGPGAELPDGGSANLYHTVAPSSGNLLDSPATEVTIPGIWNVIPGITSVKAQVEQAGPLTEFAPLAAGTTVPVFRLPIKLHLIHPLLGPRCYLGSDSTPIVLRPAALDAGTVDVQADPNGHQTLIASFSKASLKDTSFSVPGAKGCGVLGLGALDPVINGLFKLPSAAGKNSVTFAPTDTGFAFNDSVKDLKDSFDAARG</sequence>
<evidence type="ECO:0000256" key="1">
    <source>
        <dbReference type="SAM" id="SignalP"/>
    </source>
</evidence>
<evidence type="ECO:0000313" key="2">
    <source>
        <dbReference type="EMBL" id="OON82805.1"/>
    </source>
</evidence>
<organism evidence="2 3">
    <name type="scientific">Streptomyces tsukubensis</name>
    <dbReference type="NCBI Taxonomy" id="83656"/>
    <lineage>
        <taxon>Bacteria</taxon>
        <taxon>Bacillati</taxon>
        <taxon>Actinomycetota</taxon>
        <taxon>Actinomycetes</taxon>
        <taxon>Kitasatosporales</taxon>
        <taxon>Streptomycetaceae</taxon>
        <taxon>Streptomyces</taxon>
    </lineage>
</organism>